<dbReference type="AlphaFoldDB" id="A0A512JG90"/>
<evidence type="ECO:0000256" key="1">
    <source>
        <dbReference type="SAM" id="Coils"/>
    </source>
</evidence>
<dbReference type="EMBL" id="BJZV01000003">
    <property type="protein sequence ID" value="GEP08971.1"/>
    <property type="molecule type" value="Genomic_DNA"/>
</dbReference>
<dbReference type="SUPFAM" id="SSF57997">
    <property type="entry name" value="Tropomyosin"/>
    <property type="match status" value="1"/>
</dbReference>
<accession>A0A512JG90</accession>
<protein>
    <submittedName>
        <fullName evidence="2">Uncharacterized protein</fullName>
    </submittedName>
</protein>
<organism evidence="2 3">
    <name type="scientific">Methylobacterium gnaphalii</name>
    <dbReference type="NCBI Taxonomy" id="1010610"/>
    <lineage>
        <taxon>Bacteria</taxon>
        <taxon>Pseudomonadati</taxon>
        <taxon>Pseudomonadota</taxon>
        <taxon>Alphaproteobacteria</taxon>
        <taxon>Hyphomicrobiales</taxon>
        <taxon>Methylobacteriaceae</taxon>
        <taxon>Methylobacterium</taxon>
    </lineage>
</organism>
<keyword evidence="3" id="KW-1185">Reference proteome</keyword>
<name>A0A512JG90_9HYPH</name>
<dbReference type="Gene3D" id="1.20.5.1700">
    <property type="match status" value="1"/>
</dbReference>
<dbReference type="RefSeq" id="WP_147045314.1">
    <property type="nucleotide sequence ID" value="NZ_BJZV01000003.1"/>
</dbReference>
<gene>
    <name evidence="2" type="ORF">MGN01_08160</name>
</gene>
<proteinExistence type="predicted"/>
<sequence length="118" mass="12466">MTAKMQELLGLLTLVVERVRAANDRSERAEARAGQMSLLLDALSDENAALRTELDQAEAAAAEAQAEIRALRDEVEPLEARADEAELRIHRAADALGLAVAGPTVAGDEAPSASLALH</sequence>
<feature type="coiled-coil region" evidence="1">
    <location>
        <begin position="40"/>
        <end position="88"/>
    </location>
</feature>
<comment type="caution">
    <text evidence="2">The sequence shown here is derived from an EMBL/GenBank/DDBJ whole genome shotgun (WGS) entry which is preliminary data.</text>
</comment>
<reference evidence="2 3" key="1">
    <citation type="submission" date="2019-07" db="EMBL/GenBank/DDBJ databases">
        <title>Whole genome shotgun sequence of Methylobacterium gnaphalii NBRC 107716.</title>
        <authorList>
            <person name="Hosoyama A."/>
            <person name="Uohara A."/>
            <person name="Ohji S."/>
            <person name="Ichikawa N."/>
        </authorList>
    </citation>
    <scope>NUCLEOTIDE SEQUENCE [LARGE SCALE GENOMIC DNA]</scope>
    <source>
        <strain evidence="2 3">NBRC 107716</strain>
    </source>
</reference>
<keyword evidence="1" id="KW-0175">Coiled coil</keyword>
<dbReference type="Proteomes" id="UP000321750">
    <property type="component" value="Unassembled WGS sequence"/>
</dbReference>
<evidence type="ECO:0000313" key="2">
    <source>
        <dbReference type="EMBL" id="GEP08971.1"/>
    </source>
</evidence>
<evidence type="ECO:0000313" key="3">
    <source>
        <dbReference type="Proteomes" id="UP000321750"/>
    </source>
</evidence>